<keyword evidence="3" id="KW-1185">Reference proteome</keyword>
<dbReference type="EMBL" id="QOCW01000008">
    <property type="protein sequence ID" value="RBW69798.1"/>
    <property type="molecule type" value="Genomic_DNA"/>
</dbReference>
<name>A0A366XW57_9BACI</name>
<dbReference type="InterPro" id="IPR035895">
    <property type="entry name" value="HPr-like_sf"/>
</dbReference>
<dbReference type="AlphaFoldDB" id="A0A366XW57"/>
<feature type="domain" description="HPr" evidence="1">
    <location>
        <begin position="31"/>
        <end position="91"/>
    </location>
</feature>
<reference evidence="2 3" key="1">
    <citation type="submission" date="2018-07" db="EMBL/GenBank/DDBJ databases">
        <title>Lottiidibacillus patelloidae gen. nov., sp. nov., isolated from the intestinal tract of a marine limpet and the reclassification of B. taeanensis BH030017T, B. algicola KMM 3737T and B. hwajinpoensis SW-72T as genus Lottiidibacillus.</title>
        <authorList>
            <person name="Liu R."/>
            <person name="Huang Z."/>
        </authorList>
    </citation>
    <scope>NUCLEOTIDE SEQUENCE [LARGE SCALE GENOMIC DNA]</scope>
    <source>
        <strain evidence="2 3">BH030017</strain>
    </source>
</reference>
<evidence type="ECO:0000313" key="3">
    <source>
        <dbReference type="Proteomes" id="UP000253314"/>
    </source>
</evidence>
<evidence type="ECO:0000259" key="1">
    <source>
        <dbReference type="Pfam" id="PF00381"/>
    </source>
</evidence>
<dbReference type="OrthoDB" id="9798965at2"/>
<dbReference type="Gene3D" id="3.30.1340.10">
    <property type="entry name" value="HPr-like"/>
    <property type="match status" value="1"/>
</dbReference>
<evidence type="ECO:0000313" key="2">
    <source>
        <dbReference type="EMBL" id="RBW69798.1"/>
    </source>
</evidence>
<dbReference type="InterPro" id="IPR000032">
    <property type="entry name" value="HPr-like"/>
</dbReference>
<dbReference type="SUPFAM" id="SSF55594">
    <property type="entry name" value="HPr-like"/>
    <property type="match status" value="1"/>
</dbReference>
<sequence>MVYPKFKEEIKMKLEKHFVISEGFYTNRVFDFITLSKSVTSTITFYKDNMKANGKDMVRMMSLFLIVKKGDLISITAEGPNADAVLEEIITL</sequence>
<dbReference type="Proteomes" id="UP000253314">
    <property type="component" value="Unassembled WGS sequence"/>
</dbReference>
<comment type="caution">
    <text evidence="2">The sequence shown here is derived from an EMBL/GenBank/DDBJ whole genome shotgun (WGS) entry which is preliminary data.</text>
</comment>
<gene>
    <name evidence="2" type="ORF">DS031_09710</name>
</gene>
<accession>A0A366XW57</accession>
<proteinExistence type="predicted"/>
<organism evidence="2 3">
    <name type="scientific">Bacillus taeanensis</name>
    <dbReference type="NCBI Taxonomy" id="273032"/>
    <lineage>
        <taxon>Bacteria</taxon>
        <taxon>Bacillati</taxon>
        <taxon>Bacillota</taxon>
        <taxon>Bacilli</taxon>
        <taxon>Bacillales</taxon>
        <taxon>Bacillaceae</taxon>
        <taxon>Bacillus</taxon>
    </lineage>
</organism>
<protein>
    <recommendedName>
        <fullName evidence="1">HPr domain-containing protein</fullName>
    </recommendedName>
</protein>
<dbReference type="Pfam" id="PF00381">
    <property type="entry name" value="PTS-HPr"/>
    <property type="match status" value="1"/>
</dbReference>